<evidence type="ECO:0000256" key="4">
    <source>
        <dbReference type="PROSITE-ProRule" id="PRU00433"/>
    </source>
</evidence>
<dbReference type="STRING" id="320771.Cflav_PD2989"/>
<dbReference type="GO" id="GO:0009055">
    <property type="term" value="F:electron transfer activity"/>
    <property type="evidence" value="ECO:0007669"/>
    <property type="project" value="InterPro"/>
</dbReference>
<proteinExistence type="predicted"/>
<evidence type="ECO:0000313" key="7">
    <source>
        <dbReference type="EMBL" id="EEF60293.1"/>
    </source>
</evidence>
<reference evidence="7 8" key="1">
    <citation type="journal article" date="2011" name="J. Bacteriol.">
        <title>Genome sequence of 'Pedosphaera parvula' Ellin514, an aerobic Verrucomicrobial isolate from pasture soil.</title>
        <authorList>
            <person name="Kant R."/>
            <person name="van Passel M.W."/>
            <person name="Sangwan P."/>
            <person name="Palva A."/>
            <person name="Lucas S."/>
            <person name="Copeland A."/>
            <person name="Lapidus A."/>
            <person name="Glavina Del Rio T."/>
            <person name="Dalin E."/>
            <person name="Tice H."/>
            <person name="Bruce D."/>
            <person name="Goodwin L."/>
            <person name="Pitluck S."/>
            <person name="Chertkov O."/>
            <person name="Larimer F.W."/>
            <person name="Land M.L."/>
            <person name="Hauser L."/>
            <person name="Brettin T.S."/>
            <person name="Detter J.C."/>
            <person name="Han S."/>
            <person name="de Vos W.M."/>
            <person name="Janssen P.H."/>
            <person name="Smidt H."/>
        </authorList>
    </citation>
    <scope>NUCLEOTIDE SEQUENCE [LARGE SCALE GENOMIC DNA]</scope>
    <source>
        <strain evidence="7 8">Ellin514</strain>
    </source>
</reference>
<organism evidence="7 8">
    <name type="scientific">Pedosphaera parvula (strain Ellin514)</name>
    <dbReference type="NCBI Taxonomy" id="320771"/>
    <lineage>
        <taxon>Bacteria</taxon>
        <taxon>Pseudomonadati</taxon>
        <taxon>Verrucomicrobiota</taxon>
        <taxon>Pedosphaerae</taxon>
        <taxon>Pedosphaerales</taxon>
        <taxon>Pedosphaeraceae</taxon>
        <taxon>Pedosphaera</taxon>
    </lineage>
</organism>
<feature type="chain" id="PRO_5002894938" evidence="5">
    <location>
        <begin position="23"/>
        <end position="817"/>
    </location>
</feature>
<sequence length="817" mass="90844" precursor="true">MRSHFPILTLVAWISSCAVLSAKITPEQAKQLPPPANHPVDFSKEVKPIFESSCIKCHGRGRDKGGFQLDSRETLLKGGDSGVAVVPGKSEASYIIELVQGFDPDEMMPKKGTKLTPEQVGILRAWIDQGAKWDAGVTFGRLEPANLKPHRPEVPAGDREMNPVDRFLQPYFAAHHIKPATPVNDRLYARRVYLDAIGLLPTPEQLDAFEKDKRPDKRQQLVRSLLADNQNYAVHWMSCWNDMLRNDYRGTGYIDGGRKQITGWLYTALAKNMPYDKFVAELINPTPESEGFTRGIIWRGAVNASQAPQMQAAQSISQVFMGVNLKCASCHDSFINDLTLADAYGLAGLYAEGPLEMVHCDKPTGKKADLKFIYPELGQIDPKADRSTRLKQLAEVVSGRQDARLTRTIVNRLWQRFMGRGLIEPADEMEKTAWNQDLLDWLAEDMADQNFDMKKTMERILTSRAYQMPAVSLDEKSSEDYVFKGPIVRRMSAEQFRDSLGEVAGIWYEQPVAQVDFSAGASNQNFDAPFAAKWIWTEATAAQAAKPGTNYFRKVVVLDGEPTSAMGVITADNSFTLFVNGKKAGAGKKYDELQVVDLRKHLVKGTNYIAVSAVNDGDKPNPAGLFLYAYVRFGNKASKVMDFGTDKSWVWSGNKEKNWDKPKFNGANWSAAAELGAIGLGPWNLEPQFKSAMIAPEKFGRVRSALVNADTLQVALGRPNREQVVTTRLSAATTLQALELTNGHELSDIIKQGSKKLMAESSDKDLVTRLYLRALGRKPTGEELKLAQEMVGKPVQNAGIEDLLWAVTMLPEFQLIY</sequence>
<keyword evidence="2 4" id="KW-0479">Metal-binding</keyword>
<dbReference type="SUPFAM" id="SSF46626">
    <property type="entry name" value="Cytochrome c"/>
    <property type="match status" value="1"/>
</dbReference>
<dbReference type="AlphaFoldDB" id="B9XIN0"/>
<keyword evidence="5" id="KW-0732">Signal</keyword>
<dbReference type="Gene3D" id="2.60.120.260">
    <property type="entry name" value="Galactose-binding domain-like"/>
    <property type="match status" value="1"/>
</dbReference>
<dbReference type="Pfam" id="PF07583">
    <property type="entry name" value="PSCyt2"/>
    <property type="match status" value="1"/>
</dbReference>
<dbReference type="InterPro" id="IPR036909">
    <property type="entry name" value="Cyt_c-like_dom_sf"/>
</dbReference>
<keyword evidence="1 4" id="KW-0349">Heme</keyword>
<dbReference type="Pfam" id="PF07587">
    <property type="entry name" value="PSD1"/>
    <property type="match status" value="2"/>
</dbReference>
<evidence type="ECO:0000259" key="6">
    <source>
        <dbReference type="PROSITE" id="PS51007"/>
    </source>
</evidence>
<feature type="signal peptide" evidence="5">
    <location>
        <begin position="1"/>
        <end position="22"/>
    </location>
</feature>
<dbReference type="InterPro" id="IPR009056">
    <property type="entry name" value="Cyt_c-like_dom"/>
</dbReference>
<evidence type="ECO:0000256" key="2">
    <source>
        <dbReference type="ARBA" id="ARBA00022723"/>
    </source>
</evidence>
<evidence type="ECO:0000256" key="3">
    <source>
        <dbReference type="ARBA" id="ARBA00023004"/>
    </source>
</evidence>
<name>B9XIN0_PEDPL</name>
<dbReference type="EMBL" id="ABOX02000018">
    <property type="protein sequence ID" value="EEF60293.1"/>
    <property type="molecule type" value="Genomic_DNA"/>
</dbReference>
<dbReference type="Pfam" id="PF07635">
    <property type="entry name" value="PSCyt1"/>
    <property type="match status" value="1"/>
</dbReference>
<accession>B9XIN0</accession>
<dbReference type="GO" id="GO:0020037">
    <property type="term" value="F:heme binding"/>
    <property type="evidence" value="ECO:0007669"/>
    <property type="project" value="InterPro"/>
</dbReference>
<dbReference type="PANTHER" id="PTHR35889:SF3">
    <property type="entry name" value="F-BOX DOMAIN-CONTAINING PROTEIN"/>
    <property type="match status" value="1"/>
</dbReference>
<keyword evidence="8" id="KW-1185">Reference proteome</keyword>
<dbReference type="PROSITE" id="PS51257">
    <property type="entry name" value="PROKAR_LIPOPROTEIN"/>
    <property type="match status" value="1"/>
</dbReference>
<dbReference type="GO" id="GO:0046872">
    <property type="term" value="F:metal ion binding"/>
    <property type="evidence" value="ECO:0007669"/>
    <property type="project" value="UniProtKB-KW"/>
</dbReference>
<gene>
    <name evidence="7" type="ORF">Cflav_PD2989</name>
</gene>
<dbReference type="PANTHER" id="PTHR35889">
    <property type="entry name" value="CYCLOINULO-OLIGOSACCHARIDE FRUCTANOTRANSFERASE-RELATED"/>
    <property type="match status" value="1"/>
</dbReference>
<evidence type="ECO:0000256" key="1">
    <source>
        <dbReference type="ARBA" id="ARBA00022617"/>
    </source>
</evidence>
<keyword evidence="3 4" id="KW-0408">Iron</keyword>
<protein>
    <submittedName>
        <fullName evidence="7">Planctomycete cytochrome C</fullName>
    </submittedName>
</protein>
<dbReference type="Gene3D" id="1.10.760.10">
    <property type="entry name" value="Cytochrome c-like domain"/>
    <property type="match status" value="1"/>
</dbReference>
<dbReference type="Proteomes" id="UP000003688">
    <property type="component" value="Unassembled WGS sequence"/>
</dbReference>
<dbReference type="InterPro" id="IPR022655">
    <property type="entry name" value="DUF1553"/>
</dbReference>
<evidence type="ECO:0000313" key="8">
    <source>
        <dbReference type="Proteomes" id="UP000003688"/>
    </source>
</evidence>
<dbReference type="PROSITE" id="PS51007">
    <property type="entry name" value="CYTC"/>
    <property type="match status" value="1"/>
</dbReference>
<dbReference type="InterPro" id="IPR011444">
    <property type="entry name" value="DUF1549"/>
</dbReference>
<dbReference type="InterPro" id="IPR011429">
    <property type="entry name" value="Cyt_c_Planctomycete-type"/>
</dbReference>
<comment type="caution">
    <text evidence="7">The sequence shown here is derived from an EMBL/GenBank/DDBJ whole genome shotgun (WGS) entry which is preliminary data.</text>
</comment>
<evidence type="ECO:0000256" key="5">
    <source>
        <dbReference type="SAM" id="SignalP"/>
    </source>
</evidence>
<feature type="domain" description="Cytochrome c" evidence="6">
    <location>
        <begin position="41"/>
        <end position="131"/>
    </location>
</feature>